<dbReference type="PANTHER" id="PTHR11069">
    <property type="entry name" value="GLUCOSYLCERAMIDASE"/>
    <property type="match status" value="1"/>
</dbReference>
<dbReference type="SUPFAM" id="SSF51445">
    <property type="entry name" value="(Trans)glycosidases"/>
    <property type="match status" value="1"/>
</dbReference>
<dbReference type="AlphaFoldDB" id="A0A4Q0SZ59"/>
<protein>
    <submittedName>
        <fullName evidence="8">Glucosylceramidase</fullName>
    </submittedName>
</protein>
<evidence type="ECO:0000256" key="2">
    <source>
        <dbReference type="ARBA" id="ARBA00022729"/>
    </source>
</evidence>
<gene>
    <name evidence="8" type="ORF">GRAN_4652</name>
</gene>
<keyword evidence="3 4" id="KW-0378">Hydrolase</keyword>
<evidence type="ECO:0000256" key="4">
    <source>
        <dbReference type="RuleBase" id="RU361188"/>
    </source>
</evidence>
<dbReference type="GO" id="GO:0016020">
    <property type="term" value="C:membrane"/>
    <property type="evidence" value="ECO:0007669"/>
    <property type="project" value="GOC"/>
</dbReference>
<comment type="caution">
    <text evidence="8">The sequence shown here is derived from an EMBL/GenBank/DDBJ whole genome shotgun (WGS) entry which is preliminary data.</text>
</comment>
<feature type="domain" description="Glycosyl hydrolase family 30 beta sandwich" evidence="7">
    <location>
        <begin position="407"/>
        <end position="467"/>
    </location>
</feature>
<dbReference type="InterPro" id="IPR033452">
    <property type="entry name" value="GH30_C"/>
</dbReference>
<evidence type="ECO:0000313" key="9">
    <source>
        <dbReference type="Proteomes" id="UP000289437"/>
    </source>
</evidence>
<dbReference type="InterPro" id="IPR001139">
    <property type="entry name" value="Glyco_hydro_30"/>
</dbReference>
<evidence type="ECO:0000256" key="1">
    <source>
        <dbReference type="ARBA" id="ARBA00005382"/>
    </source>
</evidence>
<dbReference type="GO" id="GO:0004348">
    <property type="term" value="F:glucosylceramidase activity"/>
    <property type="evidence" value="ECO:0007669"/>
    <property type="project" value="InterPro"/>
</dbReference>
<dbReference type="Proteomes" id="UP000289437">
    <property type="component" value="Unassembled WGS sequence"/>
</dbReference>
<evidence type="ECO:0000259" key="7">
    <source>
        <dbReference type="Pfam" id="PF17189"/>
    </source>
</evidence>
<reference evidence="9" key="2">
    <citation type="submission" date="2019-02" db="EMBL/GenBank/DDBJ databases">
        <title>Granulicella sibirica sp. nov., a psychrotolerant acidobacterium isolated from an organic soil layer in forested tundra, West Siberia.</title>
        <authorList>
            <person name="Oshkin I.Y."/>
            <person name="Kulichevskaya I.S."/>
            <person name="Rijpstra W.I.C."/>
            <person name="Sinninghe Damste J.S."/>
            <person name="Rakitin A.L."/>
            <person name="Ravin N.V."/>
            <person name="Dedysh S.N."/>
        </authorList>
    </citation>
    <scope>NUCLEOTIDE SEQUENCE [LARGE SCALE GENOMIC DNA]</scope>
    <source>
        <strain evidence="9">AF10</strain>
    </source>
</reference>
<dbReference type="Pfam" id="PF02055">
    <property type="entry name" value="Glyco_hydro_30"/>
    <property type="match status" value="1"/>
</dbReference>
<dbReference type="Gene3D" id="2.60.40.1180">
    <property type="entry name" value="Golgi alpha-mannosidase II"/>
    <property type="match status" value="1"/>
</dbReference>
<reference evidence="8 9" key="1">
    <citation type="submission" date="2018-11" db="EMBL/GenBank/DDBJ databases">
        <authorList>
            <person name="Mardanov A.V."/>
            <person name="Ravin N.V."/>
            <person name="Dedysh S.N."/>
        </authorList>
    </citation>
    <scope>NUCLEOTIDE SEQUENCE [LARGE SCALE GENOMIC DNA]</scope>
    <source>
        <strain evidence="8 9">AF10</strain>
    </source>
</reference>
<sequence>MMFRTPVAIASLLFASATFTAHAASKDVAVWLTTPDKTNLLTEQTQHLSFSKGQKDSPAIVIDDRTRFQTMDGFGYALTGGTAQLMMKMSPAARATLLKELFGNGPGDVGTSYLRVSVGASDMNDHVFTYDDMPVGQTDPDLKNFSLGPDRDDVIPVLKEILAISPKIKILASPWTAPSWMKDNENPKAGSLKKEYYPAYAAYWVKYLEAMKAEGIPIDALTPQNEPENPKNTPSMVVTADQEADFIGNDLGPALAKAGLPTKIITFDHNCDHPNYPIDILKNAAANKYTDGSGFHLYLGDITALTTAHDAFPQKNIYFTEQMVISGRRDTGLAIAKPVARLIIGAPENWSRNVLLWNLAADPQNGPHTASGGCPICTGAITLDGDSILRNLAFYTASHASKFVPPGSIRIASPASADALPHVAFLTPTKHHVLIVSNTTDQPSTFTIRAKNKDAKATLPAGAVATYVW</sequence>
<dbReference type="GO" id="GO:0006680">
    <property type="term" value="P:glucosylceramide catabolic process"/>
    <property type="evidence" value="ECO:0007669"/>
    <property type="project" value="TreeGrafter"/>
</dbReference>
<feature type="domain" description="Glycosyl hydrolase family 30 TIM-barrel" evidence="6">
    <location>
        <begin position="72"/>
        <end position="404"/>
    </location>
</feature>
<feature type="signal peptide" evidence="5">
    <location>
        <begin position="1"/>
        <end position="23"/>
    </location>
</feature>
<dbReference type="InterPro" id="IPR017853">
    <property type="entry name" value="GH"/>
</dbReference>
<keyword evidence="9" id="KW-1185">Reference proteome</keyword>
<evidence type="ECO:0000259" key="6">
    <source>
        <dbReference type="Pfam" id="PF02055"/>
    </source>
</evidence>
<dbReference type="PANTHER" id="PTHR11069:SF23">
    <property type="entry name" value="LYSOSOMAL ACID GLUCOSYLCERAMIDASE"/>
    <property type="match status" value="1"/>
</dbReference>
<comment type="similarity">
    <text evidence="1 4">Belongs to the glycosyl hydrolase 30 family.</text>
</comment>
<evidence type="ECO:0000256" key="5">
    <source>
        <dbReference type="SAM" id="SignalP"/>
    </source>
</evidence>
<keyword evidence="4" id="KW-0326">Glycosidase</keyword>
<proteinExistence type="inferred from homology"/>
<accession>A0A4Q0SZ59</accession>
<dbReference type="Gene3D" id="3.20.20.80">
    <property type="entry name" value="Glycosidases"/>
    <property type="match status" value="1"/>
</dbReference>
<keyword evidence="2 5" id="KW-0732">Signal</keyword>
<dbReference type="InterPro" id="IPR033453">
    <property type="entry name" value="Glyco_hydro_30_TIM-barrel"/>
</dbReference>
<evidence type="ECO:0000256" key="3">
    <source>
        <dbReference type="ARBA" id="ARBA00022801"/>
    </source>
</evidence>
<name>A0A4Q0SZ59_9BACT</name>
<dbReference type="EMBL" id="RDSM01000004">
    <property type="protein sequence ID" value="RXH54356.1"/>
    <property type="molecule type" value="Genomic_DNA"/>
</dbReference>
<dbReference type="RefSeq" id="WP_241655088.1">
    <property type="nucleotide sequence ID" value="NZ_RDSM01000004.1"/>
</dbReference>
<evidence type="ECO:0000313" key="8">
    <source>
        <dbReference type="EMBL" id="RXH54356.1"/>
    </source>
</evidence>
<organism evidence="8 9">
    <name type="scientific">Granulicella sibirica</name>
    <dbReference type="NCBI Taxonomy" id="2479048"/>
    <lineage>
        <taxon>Bacteria</taxon>
        <taxon>Pseudomonadati</taxon>
        <taxon>Acidobacteriota</taxon>
        <taxon>Terriglobia</taxon>
        <taxon>Terriglobales</taxon>
        <taxon>Acidobacteriaceae</taxon>
        <taxon>Granulicella</taxon>
    </lineage>
</organism>
<dbReference type="InterPro" id="IPR013780">
    <property type="entry name" value="Glyco_hydro_b"/>
</dbReference>
<dbReference type="Pfam" id="PF17189">
    <property type="entry name" value="Glyco_hydro_30C"/>
    <property type="match status" value="1"/>
</dbReference>
<feature type="chain" id="PRO_5020302852" evidence="5">
    <location>
        <begin position="24"/>
        <end position="469"/>
    </location>
</feature>